<feature type="transmembrane region" description="Helical" evidence="6">
    <location>
        <begin position="184"/>
        <end position="207"/>
    </location>
</feature>
<dbReference type="SUPFAM" id="SSF81321">
    <property type="entry name" value="Family A G protein-coupled receptor-like"/>
    <property type="match status" value="1"/>
</dbReference>
<dbReference type="WBParaSite" id="Csp11.Scaffold630.g21599.t1">
    <property type="protein sequence ID" value="Csp11.Scaffold630.g21599.t1"/>
    <property type="gene ID" value="Csp11.Scaffold630.g21599"/>
</dbReference>
<dbReference type="PANTHER" id="PTHR22945:SF10">
    <property type="entry name" value="SERPENTINE RECEPTOR CLASS DELTA-33"/>
    <property type="match status" value="1"/>
</dbReference>
<sequence length="323" mass="36899">MNTADSYFVIIVTILALIGFSLNLLLLYLIIWKSPRNLTPYRIFLANTTITQLFFAVFSVTSQPRVLSKHQYTIVIYLGPVQYFGEWFSYMSYVGILHLSLNSFISLMLSMIYRYFSIKFHRFTVNVSIILCIIGYSIPFLIFASCSHLVVSSSISANKAILEGMVENLESYHMVLSTNISNQIPIIILVVAVTFGLIPIYFVMYWCRYQIHKTLKETRSVHSPSTRDNARRLVHALTIQSIIPLVSVFPASTFWCLAQLGVVEPTAYSYFIIPCLSLGCIADPLVTIRCVLPYRRWILKMCRHTSSDLTTSNHDKSTVFHKP</sequence>
<dbReference type="Gene3D" id="1.20.1070.10">
    <property type="entry name" value="Rhodopsin 7-helix transmembrane proteins"/>
    <property type="match status" value="1"/>
</dbReference>
<feature type="transmembrane region" description="Helical" evidence="6">
    <location>
        <begin position="123"/>
        <end position="144"/>
    </location>
</feature>
<feature type="transmembrane region" description="Helical" evidence="6">
    <location>
        <begin position="233"/>
        <end position="255"/>
    </location>
</feature>
<dbReference type="PROSITE" id="PS50262">
    <property type="entry name" value="G_PROTEIN_RECEP_F1_2"/>
    <property type="match status" value="1"/>
</dbReference>
<evidence type="ECO:0000256" key="3">
    <source>
        <dbReference type="ARBA" id="ARBA00022692"/>
    </source>
</evidence>
<comment type="similarity">
    <text evidence="2">Belongs to the nematode receptor-like protein srd family.</text>
</comment>
<keyword evidence="4 6" id="KW-1133">Transmembrane helix</keyword>
<proteinExistence type="inferred from homology"/>
<evidence type="ECO:0000313" key="8">
    <source>
        <dbReference type="Proteomes" id="UP000095282"/>
    </source>
</evidence>
<dbReference type="InterPro" id="IPR017452">
    <property type="entry name" value="GPCR_Rhodpsn_7TM"/>
</dbReference>
<comment type="subcellular location">
    <subcellularLocation>
        <location evidence="1">Membrane</location>
        <topology evidence="1">Multi-pass membrane protein</topology>
    </subcellularLocation>
</comment>
<evidence type="ECO:0000256" key="2">
    <source>
        <dbReference type="ARBA" id="ARBA00009166"/>
    </source>
</evidence>
<protein>
    <submittedName>
        <fullName evidence="9">G_PROTEIN_RECEP_F1_2 domain-containing protein</fullName>
    </submittedName>
</protein>
<evidence type="ECO:0000259" key="7">
    <source>
        <dbReference type="PROSITE" id="PS50262"/>
    </source>
</evidence>
<evidence type="ECO:0000313" key="9">
    <source>
        <dbReference type="WBParaSite" id="Csp11.Scaffold630.g21599.t1"/>
    </source>
</evidence>
<dbReference type="Proteomes" id="UP000095282">
    <property type="component" value="Unplaced"/>
</dbReference>
<name>A0A1I7V205_9PELO</name>
<dbReference type="InterPro" id="IPR000276">
    <property type="entry name" value="GPCR_Rhodpsn"/>
</dbReference>
<feature type="transmembrane region" description="Helical" evidence="6">
    <location>
        <begin position="90"/>
        <end position="116"/>
    </location>
</feature>
<dbReference type="AlphaFoldDB" id="A0A1I7V205"/>
<dbReference type="InterPro" id="IPR019421">
    <property type="entry name" value="7TM_GPCR_serpentine_rcpt_Srd"/>
</dbReference>
<organism evidence="8 9">
    <name type="scientific">Caenorhabditis tropicalis</name>
    <dbReference type="NCBI Taxonomy" id="1561998"/>
    <lineage>
        <taxon>Eukaryota</taxon>
        <taxon>Metazoa</taxon>
        <taxon>Ecdysozoa</taxon>
        <taxon>Nematoda</taxon>
        <taxon>Chromadorea</taxon>
        <taxon>Rhabditida</taxon>
        <taxon>Rhabditina</taxon>
        <taxon>Rhabditomorpha</taxon>
        <taxon>Rhabditoidea</taxon>
        <taxon>Rhabditidae</taxon>
        <taxon>Peloderinae</taxon>
        <taxon>Caenorhabditis</taxon>
    </lineage>
</organism>
<evidence type="ECO:0000256" key="6">
    <source>
        <dbReference type="SAM" id="Phobius"/>
    </source>
</evidence>
<keyword evidence="5 6" id="KW-0472">Membrane</keyword>
<reference evidence="9" key="1">
    <citation type="submission" date="2016-11" db="UniProtKB">
        <authorList>
            <consortium name="WormBaseParasite"/>
        </authorList>
    </citation>
    <scope>IDENTIFICATION</scope>
</reference>
<evidence type="ECO:0000256" key="4">
    <source>
        <dbReference type="ARBA" id="ARBA00022989"/>
    </source>
</evidence>
<dbReference type="InterPro" id="IPR050920">
    <property type="entry name" value="Nematode_rcpt-like_delta"/>
</dbReference>
<feature type="transmembrane region" description="Helical" evidence="6">
    <location>
        <begin position="267"/>
        <end position="292"/>
    </location>
</feature>
<dbReference type="eggNOG" id="ENOG502TFDM">
    <property type="taxonomic scope" value="Eukaryota"/>
</dbReference>
<feature type="transmembrane region" description="Helical" evidence="6">
    <location>
        <begin position="43"/>
        <end position="61"/>
    </location>
</feature>
<keyword evidence="3 6" id="KW-0812">Transmembrane</keyword>
<evidence type="ECO:0000256" key="5">
    <source>
        <dbReference type="ARBA" id="ARBA00023136"/>
    </source>
</evidence>
<feature type="domain" description="G-protein coupled receptors family 1 profile" evidence="7">
    <location>
        <begin position="22"/>
        <end position="287"/>
    </location>
</feature>
<keyword evidence="8" id="KW-1185">Reference proteome</keyword>
<dbReference type="PANTHER" id="PTHR22945">
    <property type="entry name" value="SERPENTINE RECEPTOR, CLASS D DELTA"/>
    <property type="match status" value="1"/>
</dbReference>
<dbReference type="PRINTS" id="PR00237">
    <property type="entry name" value="GPCRRHODOPSN"/>
</dbReference>
<feature type="transmembrane region" description="Helical" evidence="6">
    <location>
        <begin position="6"/>
        <end position="31"/>
    </location>
</feature>
<accession>A0A1I7V205</accession>
<dbReference type="GO" id="GO:0016020">
    <property type="term" value="C:membrane"/>
    <property type="evidence" value="ECO:0007669"/>
    <property type="project" value="UniProtKB-SubCell"/>
</dbReference>
<evidence type="ECO:0000256" key="1">
    <source>
        <dbReference type="ARBA" id="ARBA00004141"/>
    </source>
</evidence>
<dbReference type="GO" id="GO:0004930">
    <property type="term" value="F:G protein-coupled receptor activity"/>
    <property type="evidence" value="ECO:0007669"/>
    <property type="project" value="InterPro"/>
</dbReference>
<dbReference type="Pfam" id="PF10317">
    <property type="entry name" value="7TM_GPCR_Srd"/>
    <property type="match status" value="1"/>
</dbReference>